<evidence type="ECO:0000313" key="2">
    <source>
        <dbReference type="EMBL" id="GBP18097.1"/>
    </source>
</evidence>
<dbReference type="Proteomes" id="UP000299102">
    <property type="component" value="Unassembled WGS sequence"/>
</dbReference>
<sequence length="123" mass="13696">MPTGAVYQPTTVTYEQQPTDQRWNCPISYFSRRVTSSLNRAVCFSFAERLSVTCDKEQNTFLCLFPPRAGVPLPLHFGGREREGEEGTRPGGGREAAAEGDGTPAGQIDVLRWKLPLPIWRPT</sequence>
<keyword evidence="3" id="KW-1185">Reference proteome</keyword>
<comment type="caution">
    <text evidence="2">The sequence shown here is derived from an EMBL/GenBank/DDBJ whole genome shotgun (WGS) entry which is preliminary data.</text>
</comment>
<accession>A0A4C1TVQ7</accession>
<dbReference type="EMBL" id="BGZK01000093">
    <property type="protein sequence ID" value="GBP18097.1"/>
    <property type="molecule type" value="Genomic_DNA"/>
</dbReference>
<feature type="compositionally biased region" description="Basic and acidic residues" evidence="1">
    <location>
        <begin position="78"/>
        <end position="88"/>
    </location>
</feature>
<reference evidence="2 3" key="1">
    <citation type="journal article" date="2019" name="Commun. Biol.">
        <title>The bagworm genome reveals a unique fibroin gene that provides high tensile strength.</title>
        <authorList>
            <person name="Kono N."/>
            <person name="Nakamura H."/>
            <person name="Ohtoshi R."/>
            <person name="Tomita M."/>
            <person name="Numata K."/>
            <person name="Arakawa K."/>
        </authorList>
    </citation>
    <scope>NUCLEOTIDE SEQUENCE [LARGE SCALE GENOMIC DNA]</scope>
</reference>
<evidence type="ECO:0000313" key="3">
    <source>
        <dbReference type="Proteomes" id="UP000299102"/>
    </source>
</evidence>
<feature type="region of interest" description="Disordered" evidence="1">
    <location>
        <begin position="75"/>
        <end position="105"/>
    </location>
</feature>
<dbReference type="OrthoDB" id="7665462at2759"/>
<organism evidence="2 3">
    <name type="scientific">Eumeta variegata</name>
    <name type="common">Bagworm moth</name>
    <name type="synonym">Eumeta japonica</name>
    <dbReference type="NCBI Taxonomy" id="151549"/>
    <lineage>
        <taxon>Eukaryota</taxon>
        <taxon>Metazoa</taxon>
        <taxon>Ecdysozoa</taxon>
        <taxon>Arthropoda</taxon>
        <taxon>Hexapoda</taxon>
        <taxon>Insecta</taxon>
        <taxon>Pterygota</taxon>
        <taxon>Neoptera</taxon>
        <taxon>Endopterygota</taxon>
        <taxon>Lepidoptera</taxon>
        <taxon>Glossata</taxon>
        <taxon>Ditrysia</taxon>
        <taxon>Tineoidea</taxon>
        <taxon>Psychidae</taxon>
        <taxon>Oiketicinae</taxon>
        <taxon>Eumeta</taxon>
    </lineage>
</organism>
<name>A0A4C1TVQ7_EUMVA</name>
<protein>
    <submittedName>
        <fullName evidence="2">Uncharacterized protein</fullName>
    </submittedName>
</protein>
<dbReference type="AlphaFoldDB" id="A0A4C1TVQ7"/>
<gene>
    <name evidence="2" type="ORF">EVAR_12876_1</name>
</gene>
<proteinExistence type="predicted"/>
<evidence type="ECO:0000256" key="1">
    <source>
        <dbReference type="SAM" id="MobiDB-lite"/>
    </source>
</evidence>